<evidence type="ECO:0000256" key="1">
    <source>
        <dbReference type="SAM" id="MobiDB-lite"/>
    </source>
</evidence>
<dbReference type="AlphaFoldDB" id="A0A915L704"/>
<feature type="region of interest" description="Disordered" evidence="1">
    <location>
        <begin position="52"/>
        <end position="88"/>
    </location>
</feature>
<sequence>LKVVRTHCTDSIRDVVSGLITPLNSTTAAPAVPVARPLTLFGRLVDAAIKEKDKGGGTQRNSLDENYVGSPGDDGVASRQEASALSTW</sequence>
<accession>A0A915L704</accession>
<evidence type="ECO:0000313" key="3">
    <source>
        <dbReference type="WBParaSite" id="nRc.2.0.1.t45520-RA"/>
    </source>
</evidence>
<name>A0A915L704_ROMCU</name>
<dbReference type="Proteomes" id="UP000887565">
    <property type="component" value="Unplaced"/>
</dbReference>
<organism evidence="2 3">
    <name type="scientific">Romanomermis culicivorax</name>
    <name type="common">Nematode worm</name>
    <dbReference type="NCBI Taxonomy" id="13658"/>
    <lineage>
        <taxon>Eukaryota</taxon>
        <taxon>Metazoa</taxon>
        <taxon>Ecdysozoa</taxon>
        <taxon>Nematoda</taxon>
        <taxon>Enoplea</taxon>
        <taxon>Dorylaimia</taxon>
        <taxon>Mermithida</taxon>
        <taxon>Mermithoidea</taxon>
        <taxon>Mermithidae</taxon>
        <taxon>Romanomermis</taxon>
    </lineage>
</organism>
<dbReference type="WBParaSite" id="nRc.2.0.1.t45520-RA">
    <property type="protein sequence ID" value="nRc.2.0.1.t45520-RA"/>
    <property type="gene ID" value="nRc.2.0.1.g45520"/>
</dbReference>
<reference evidence="3" key="1">
    <citation type="submission" date="2022-11" db="UniProtKB">
        <authorList>
            <consortium name="WormBaseParasite"/>
        </authorList>
    </citation>
    <scope>IDENTIFICATION</scope>
</reference>
<keyword evidence="2" id="KW-1185">Reference proteome</keyword>
<proteinExistence type="predicted"/>
<evidence type="ECO:0000313" key="2">
    <source>
        <dbReference type="Proteomes" id="UP000887565"/>
    </source>
</evidence>
<protein>
    <submittedName>
        <fullName evidence="3">Uncharacterized protein</fullName>
    </submittedName>
</protein>